<evidence type="ECO:0000256" key="3">
    <source>
        <dbReference type="ARBA" id="ARBA00023163"/>
    </source>
</evidence>
<dbReference type="Gene3D" id="1.10.10.60">
    <property type="entry name" value="Homeodomain-like"/>
    <property type="match status" value="1"/>
</dbReference>
<dbReference type="PANTHER" id="PTHR30055">
    <property type="entry name" value="HTH-TYPE TRANSCRIPTIONAL REGULATOR RUTR"/>
    <property type="match status" value="1"/>
</dbReference>
<keyword evidence="2 4" id="KW-0238">DNA-binding</keyword>
<dbReference type="Gene3D" id="1.10.357.10">
    <property type="entry name" value="Tetracycline Repressor, domain 2"/>
    <property type="match status" value="1"/>
</dbReference>
<dbReference type="InterPro" id="IPR009057">
    <property type="entry name" value="Homeodomain-like_sf"/>
</dbReference>
<protein>
    <submittedName>
        <fullName evidence="6">TetR/AcrR family transcriptional regulator</fullName>
    </submittedName>
</protein>
<evidence type="ECO:0000259" key="5">
    <source>
        <dbReference type="PROSITE" id="PS50977"/>
    </source>
</evidence>
<dbReference type="PRINTS" id="PR00455">
    <property type="entry name" value="HTHTETR"/>
</dbReference>
<dbReference type="InterPro" id="IPR036271">
    <property type="entry name" value="Tet_transcr_reg_TetR-rel_C_sf"/>
</dbReference>
<dbReference type="EMBL" id="JBHSAY010000030">
    <property type="protein sequence ID" value="MFC4136436.1"/>
    <property type="molecule type" value="Genomic_DNA"/>
</dbReference>
<gene>
    <name evidence="6" type="ORF">ACFOZ4_38005</name>
</gene>
<dbReference type="PROSITE" id="PS50977">
    <property type="entry name" value="HTH_TETR_2"/>
    <property type="match status" value="1"/>
</dbReference>
<dbReference type="RefSeq" id="WP_253756005.1">
    <property type="nucleotide sequence ID" value="NZ_JAMZDZ010000001.1"/>
</dbReference>
<dbReference type="SUPFAM" id="SSF48498">
    <property type="entry name" value="Tetracyclin repressor-like, C-terminal domain"/>
    <property type="match status" value="1"/>
</dbReference>
<dbReference type="Proteomes" id="UP001595816">
    <property type="component" value="Unassembled WGS sequence"/>
</dbReference>
<dbReference type="InterPro" id="IPR039536">
    <property type="entry name" value="TetR_C_Proteobacteria"/>
</dbReference>
<evidence type="ECO:0000313" key="6">
    <source>
        <dbReference type="EMBL" id="MFC4136436.1"/>
    </source>
</evidence>
<feature type="DNA-binding region" description="H-T-H motif" evidence="4">
    <location>
        <begin position="25"/>
        <end position="44"/>
    </location>
</feature>
<comment type="caution">
    <text evidence="6">The sequence shown here is derived from an EMBL/GenBank/DDBJ whole genome shotgun (WGS) entry which is preliminary data.</text>
</comment>
<dbReference type="Pfam" id="PF14246">
    <property type="entry name" value="TetR_C_7"/>
    <property type="match status" value="1"/>
</dbReference>
<dbReference type="SUPFAM" id="SSF46689">
    <property type="entry name" value="Homeodomain-like"/>
    <property type="match status" value="1"/>
</dbReference>
<proteinExistence type="predicted"/>
<accession>A0ABV8LZC2</accession>
<feature type="domain" description="HTH tetR-type" evidence="5">
    <location>
        <begin position="2"/>
        <end position="62"/>
    </location>
</feature>
<keyword evidence="1" id="KW-0805">Transcription regulation</keyword>
<evidence type="ECO:0000256" key="4">
    <source>
        <dbReference type="PROSITE-ProRule" id="PRU00335"/>
    </source>
</evidence>
<reference evidence="7" key="1">
    <citation type="journal article" date="2019" name="Int. J. Syst. Evol. Microbiol.">
        <title>The Global Catalogue of Microorganisms (GCM) 10K type strain sequencing project: providing services to taxonomists for standard genome sequencing and annotation.</title>
        <authorList>
            <consortium name="The Broad Institute Genomics Platform"/>
            <consortium name="The Broad Institute Genome Sequencing Center for Infectious Disease"/>
            <person name="Wu L."/>
            <person name="Ma J."/>
        </authorList>
    </citation>
    <scope>NUCLEOTIDE SEQUENCE [LARGE SCALE GENOMIC DNA]</scope>
    <source>
        <strain evidence="7">CGMCC 4.7289</strain>
    </source>
</reference>
<keyword evidence="7" id="KW-1185">Reference proteome</keyword>
<name>A0ABV8LZC2_9ACTN</name>
<evidence type="ECO:0000256" key="1">
    <source>
        <dbReference type="ARBA" id="ARBA00023015"/>
    </source>
</evidence>
<dbReference type="InterPro" id="IPR050109">
    <property type="entry name" value="HTH-type_TetR-like_transc_reg"/>
</dbReference>
<evidence type="ECO:0000313" key="7">
    <source>
        <dbReference type="Proteomes" id="UP001595816"/>
    </source>
</evidence>
<dbReference type="InterPro" id="IPR001647">
    <property type="entry name" value="HTH_TetR"/>
</dbReference>
<sequence length="193" mass="20871">MAQTRDVILDAALTVIRERGLGKATTKAIAQEAGFSEAALYKHFADKEEIFLGVLQERSPGFPPLHAALAAKPGSGTVEANLIAIATAAMAFYHENFPLLGSIFAEHRVFETHRTRLTQRGAGPHKVNQAVAGYLTGEQQAGRVRTDADVKAAADLLLGCCFQQAFLSHYQGRPVGREAAERYVRALLPTFVP</sequence>
<keyword evidence="3" id="KW-0804">Transcription</keyword>
<organism evidence="6 7">
    <name type="scientific">Hamadaea flava</name>
    <dbReference type="NCBI Taxonomy" id="1742688"/>
    <lineage>
        <taxon>Bacteria</taxon>
        <taxon>Bacillati</taxon>
        <taxon>Actinomycetota</taxon>
        <taxon>Actinomycetes</taxon>
        <taxon>Micromonosporales</taxon>
        <taxon>Micromonosporaceae</taxon>
        <taxon>Hamadaea</taxon>
    </lineage>
</organism>
<dbReference type="Pfam" id="PF00440">
    <property type="entry name" value="TetR_N"/>
    <property type="match status" value="1"/>
</dbReference>
<dbReference type="PANTHER" id="PTHR30055:SF238">
    <property type="entry name" value="MYCOFACTOCIN BIOSYNTHESIS TRANSCRIPTIONAL REGULATOR MFTR-RELATED"/>
    <property type="match status" value="1"/>
</dbReference>
<evidence type="ECO:0000256" key="2">
    <source>
        <dbReference type="ARBA" id="ARBA00023125"/>
    </source>
</evidence>